<dbReference type="EC" id="1.-.-.-" evidence="1"/>
<evidence type="ECO:0000313" key="1">
    <source>
        <dbReference type="EMBL" id="PQM48983.1"/>
    </source>
</evidence>
<dbReference type="Gene3D" id="3.40.50.720">
    <property type="entry name" value="NAD(P)-binding Rossmann-like Domain"/>
    <property type="match status" value="1"/>
</dbReference>
<dbReference type="AlphaFoldDB" id="A0A2S8BQR2"/>
<dbReference type="Proteomes" id="UP000238296">
    <property type="component" value="Unassembled WGS sequence"/>
</dbReference>
<sequence>MFQKAAPRVAGACYRGAVILDKFRLDNKTAVVTGAGRGLGAAIALAFAEAGADVSSPPEPNPN</sequence>
<dbReference type="GO" id="GO:0016491">
    <property type="term" value="F:oxidoreductase activity"/>
    <property type="evidence" value="ECO:0007669"/>
    <property type="project" value="UniProtKB-KW"/>
</dbReference>
<gene>
    <name evidence="1" type="ORF">C1Y40_00807</name>
</gene>
<protein>
    <submittedName>
        <fullName evidence="1">Putative oxidoreductase</fullName>
        <ecNumber evidence="1">1.-.-.-</ecNumber>
    </submittedName>
</protein>
<dbReference type="EMBL" id="PPEA01000114">
    <property type="protein sequence ID" value="PQM48983.1"/>
    <property type="molecule type" value="Genomic_DNA"/>
</dbReference>
<dbReference type="SUPFAM" id="SSF51735">
    <property type="entry name" value="NAD(P)-binding Rossmann-fold domains"/>
    <property type="match status" value="1"/>
</dbReference>
<keyword evidence="1" id="KW-0560">Oxidoreductase</keyword>
<organism evidence="1 2">
    <name type="scientific">Mycobacterium talmoniae</name>
    <dbReference type="NCBI Taxonomy" id="1858794"/>
    <lineage>
        <taxon>Bacteria</taxon>
        <taxon>Bacillati</taxon>
        <taxon>Actinomycetota</taxon>
        <taxon>Actinomycetes</taxon>
        <taxon>Mycobacteriales</taxon>
        <taxon>Mycobacteriaceae</taxon>
        <taxon>Mycobacterium</taxon>
    </lineage>
</organism>
<evidence type="ECO:0000313" key="2">
    <source>
        <dbReference type="Proteomes" id="UP000238296"/>
    </source>
</evidence>
<name>A0A2S8BQR2_9MYCO</name>
<reference evidence="1 2" key="1">
    <citation type="journal article" date="2017" name="Int. J. Syst. Evol. Microbiol.">
        <title>Mycobacterium talmoniae sp. nov., a slowly growing mycobacterium isolated from human respiratory samples.</title>
        <authorList>
            <person name="Davidson R.M."/>
            <person name="DeGroote M.A."/>
            <person name="Marola J.L."/>
            <person name="Buss S."/>
            <person name="Jones V."/>
            <person name="McNeil M.R."/>
            <person name="Freifeld A.G."/>
            <person name="Elaine Epperson L."/>
            <person name="Hasan N.A."/>
            <person name="Jackson M."/>
            <person name="Iwen P.C."/>
            <person name="Salfinger M."/>
            <person name="Strong M."/>
        </authorList>
    </citation>
    <scope>NUCLEOTIDE SEQUENCE [LARGE SCALE GENOMIC DNA]</scope>
    <source>
        <strain evidence="1 2">ATCC BAA-2683</strain>
    </source>
</reference>
<proteinExistence type="predicted"/>
<comment type="caution">
    <text evidence="1">The sequence shown here is derived from an EMBL/GenBank/DDBJ whole genome shotgun (WGS) entry which is preliminary data.</text>
</comment>
<accession>A0A2S8BQR2</accession>
<dbReference type="InterPro" id="IPR036291">
    <property type="entry name" value="NAD(P)-bd_dom_sf"/>
</dbReference>